<organism evidence="2 3">
    <name type="scientific">Dendryphion nanum</name>
    <dbReference type="NCBI Taxonomy" id="256645"/>
    <lineage>
        <taxon>Eukaryota</taxon>
        <taxon>Fungi</taxon>
        <taxon>Dikarya</taxon>
        <taxon>Ascomycota</taxon>
        <taxon>Pezizomycotina</taxon>
        <taxon>Dothideomycetes</taxon>
        <taxon>Pleosporomycetidae</taxon>
        <taxon>Pleosporales</taxon>
        <taxon>Torulaceae</taxon>
        <taxon>Dendryphion</taxon>
    </lineage>
</organism>
<evidence type="ECO:0000313" key="2">
    <source>
        <dbReference type="EMBL" id="KAH7119937.1"/>
    </source>
</evidence>
<proteinExistence type="predicted"/>
<evidence type="ECO:0000256" key="1">
    <source>
        <dbReference type="SAM" id="MobiDB-lite"/>
    </source>
</evidence>
<gene>
    <name evidence="2" type="ORF">B0J11DRAFT_72573</name>
</gene>
<dbReference type="OrthoDB" id="3796222at2759"/>
<dbReference type="EMBL" id="JAGMWT010000011">
    <property type="protein sequence ID" value="KAH7119937.1"/>
    <property type="molecule type" value="Genomic_DNA"/>
</dbReference>
<sequence>MARTRRSFAIVVPDLPCPERTPTLADPTPTPHRYSELSTTASRPRSPLNPENSLWVTENQRRTFAEHLRQWSLNHDTSIYLNGFIQVRGDAFQIGPLVLGKSVACTLVQPSFVRDHVKHIVIKLFPPRGNGRYRLIVRSGASWVSAREFFDKQYFVHLQWKRTLASRTPSTSLVQREAMPLLKFQNTDGVKIRPLFSIFLSLPFELQLIILEFAFGKIKHYCPGKDKGPGFAYYAKVPFVDQDRFSLQVLHSPSKLSSLLSISKSLNSYLLPWVYSTINFAFGCQGLTNFLWMAGPENRKLIKNMTLVFKCAALTHCIRWMCPDPIHDLFNPRPIVTRAAALQSFWRFSIRDLARDLNLRTLTVDVDGISSNDIPLIVHSLRHFFGNVEFVRYTCCGSPLNPDDIRLAGVSKPQSWGEICRDAFTHHLNDGALSLMISDNGVNGSVNDLEKAMESSEVSGFFESSVY</sequence>
<keyword evidence="3" id="KW-1185">Reference proteome</keyword>
<dbReference type="Proteomes" id="UP000700596">
    <property type="component" value="Unassembled WGS sequence"/>
</dbReference>
<protein>
    <submittedName>
        <fullName evidence="2">Uncharacterized protein</fullName>
    </submittedName>
</protein>
<evidence type="ECO:0000313" key="3">
    <source>
        <dbReference type="Proteomes" id="UP000700596"/>
    </source>
</evidence>
<name>A0A9P9DJ68_9PLEO</name>
<feature type="compositionally biased region" description="Polar residues" evidence="1">
    <location>
        <begin position="36"/>
        <end position="52"/>
    </location>
</feature>
<reference evidence="2" key="1">
    <citation type="journal article" date="2021" name="Nat. Commun.">
        <title>Genetic determinants of endophytism in the Arabidopsis root mycobiome.</title>
        <authorList>
            <person name="Mesny F."/>
            <person name="Miyauchi S."/>
            <person name="Thiergart T."/>
            <person name="Pickel B."/>
            <person name="Atanasova L."/>
            <person name="Karlsson M."/>
            <person name="Huettel B."/>
            <person name="Barry K.W."/>
            <person name="Haridas S."/>
            <person name="Chen C."/>
            <person name="Bauer D."/>
            <person name="Andreopoulos W."/>
            <person name="Pangilinan J."/>
            <person name="LaButti K."/>
            <person name="Riley R."/>
            <person name="Lipzen A."/>
            <person name="Clum A."/>
            <person name="Drula E."/>
            <person name="Henrissat B."/>
            <person name="Kohler A."/>
            <person name="Grigoriev I.V."/>
            <person name="Martin F.M."/>
            <person name="Hacquard S."/>
        </authorList>
    </citation>
    <scope>NUCLEOTIDE SEQUENCE</scope>
    <source>
        <strain evidence="2">MPI-CAGE-CH-0243</strain>
    </source>
</reference>
<feature type="region of interest" description="Disordered" evidence="1">
    <location>
        <begin position="19"/>
        <end position="52"/>
    </location>
</feature>
<comment type="caution">
    <text evidence="2">The sequence shown here is derived from an EMBL/GenBank/DDBJ whole genome shotgun (WGS) entry which is preliminary data.</text>
</comment>
<accession>A0A9P9DJ68</accession>
<dbReference type="AlphaFoldDB" id="A0A9P9DJ68"/>